<protein>
    <submittedName>
        <fullName evidence="2">Uncharacterized protein</fullName>
    </submittedName>
</protein>
<sequence>MRDDICLVLASLTCFYWALSHLVLLARALLPRFGAVVRYGRRSVVATTATDRVASSKQPLGGGDVGSGGNLWVGTTCRWFVRRLIVPLESCFLCRVKVSRKNSFCAFYVTGVVVTVFILEGANGFQCVHNEAAEGACPPRVSSFTSRNTRPLVAFLVHCIIRLLECLFLHRFSGGQSDYVTCFAAVAGCTFYVFASYSSGAVVLCGSQFKQGPDEYNGPDVALRPFAVTCAVDVLFFVHIALQVTQVYHHQILAMLRKGHASCRDSHKGRVRGTVTLYRFPRAGLFRFVQEPHYTCEIAMYAINLVSVWLLTCPEGSLFPSLMGTSSEIDGSSSMAQRLLQMGCLAALGVLSFSLINLGITACEHRRFWKRVNEERDKRDQEPVPKWNLIYGVW</sequence>
<feature type="transmembrane region" description="Helical" evidence="1">
    <location>
        <begin position="182"/>
        <end position="209"/>
    </location>
</feature>
<dbReference type="InterPro" id="IPR039698">
    <property type="entry name" value="Dfg10/SRD5A3"/>
</dbReference>
<accession>G0UZI7</accession>
<keyword evidence="1" id="KW-1133">Transmembrane helix</keyword>
<organism evidence="2">
    <name type="scientific">Trypanosoma congolense (strain IL3000)</name>
    <dbReference type="NCBI Taxonomy" id="1068625"/>
    <lineage>
        <taxon>Eukaryota</taxon>
        <taxon>Discoba</taxon>
        <taxon>Euglenozoa</taxon>
        <taxon>Kinetoplastea</taxon>
        <taxon>Metakinetoplastina</taxon>
        <taxon>Trypanosomatida</taxon>
        <taxon>Trypanosomatidae</taxon>
        <taxon>Trypanosoma</taxon>
        <taxon>Nannomonas</taxon>
    </lineage>
</organism>
<evidence type="ECO:0000256" key="1">
    <source>
        <dbReference type="SAM" id="Phobius"/>
    </source>
</evidence>
<dbReference type="GO" id="GO:0005783">
    <property type="term" value="C:endoplasmic reticulum"/>
    <property type="evidence" value="ECO:0007669"/>
    <property type="project" value="TreeGrafter"/>
</dbReference>
<dbReference type="EMBL" id="HE575324">
    <property type="protein sequence ID" value="CCC94806.1"/>
    <property type="molecule type" value="Genomic_DNA"/>
</dbReference>
<dbReference type="PANTHER" id="PTHR14624">
    <property type="entry name" value="DFG10 PROTEIN"/>
    <property type="match status" value="1"/>
</dbReference>
<dbReference type="VEuPathDB" id="TriTrypDB:TcIL3000.11.1910"/>
<keyword evidence="1" id="KW-0472">Membrane</keyword>
<dbReference type="PANTHER" id="PTHR14624:SF0">
    <property type="entry name" value="POLYPRENOL REDUCTASE"/>
    <property type="match status" value="1"/>
</dbReference>
<feature type="transmembrane region" description="Helical" evidence="1">
    <location>
        <begin position="339"/>
        <end position="360"/>
    </location>
</feature>
<feature type="transmembrane region" description="Helical" evidence="1">
    <location>
        <begin position="221"/>
        <end position="242"/>
    </location>
</feature>
<proteinExistence type="predicted"/>
<dbReference type="GO" id="GO:0006488">
    <property type="term" value="P:dolichol-linked oligosaccharide biosynthetic process"/>
    <property type="evidence" value="ECO:0007669"/>
    <property type="project" value="InterPro"/>
</dbReference>
<dbReference type="GO" id="GO:0016095">
    <property type="term" value="P:polyprenol catabolic process"/>
    <property type="evidence" value="ECO:0007669"/>
    <property type="project" value="TreeGrafter"/>
</dbReference>
<gene>
    <name evidence="2" type="ORF">TCIL3000_11_1910</name>
</gene>
<reference evidence="2" key="1">
    <citation type="journal article" date="2012" name="Proc. Natl. Acad. Sci. U.S.A.">
        <title>Antigenic diversity is generated by distinct evolutionary mechanisms in African trypanosome species.</title>
        <authorList>
            <person name="Jackson A.P."/>
            <person name="Berry A."/>
            <person name="Aslett M."/>
            <person name="Allison H.C."/>
            <person name="Burton P."/>
            <person name="Vavrova-Anderson J."/>
            <person name="Brown R."/>
            <person name="Browne H."/>
            <person name="Corton N."/>
            <person name="Hauser H."/>
            <person name="Gamble J."/>
            <person name="Gilderthorp R."/>
            <person name="Marcello L."/>
            <person name="McQuillan J."/>
            <person name="Otto T.D."/>
            <person name="Quail M.A."/>
            <person name="Sanders M.J."/>
            <person name="van Tonder A."/>
            <person name="Ginger M.L."/>
            <person name="Field M.C."/>
            <person name="Barry J.D."/>
            <person name="Hertz-Fowler C."/>
            <person name="Berriman M."/>
        </authorList>
    </citation>
    <scope>NUCLEOTIDE SEQUENCE</scope>
    <source>
        <strain evidence="2">IL3000</strain>
    </source>
</reference>
<dbReference type="GO" id="GO:0003865">
    <property type="term" value="F:3-oxo-5-alpha-steroid 4-dehydrogenase activity"/>
    <property type="evidence" value="ECO:0007669"/>
    <property type="project" value="TreeGrafter"/>
</dbReference>
<keyword evidence="1" id="KW-0812">Transmembrane</keyword>
<name>G0UZI7_TRYCI</name>
<dbReference type="AlphaFoldDB" id="G0UZI7"/>
<evidence type="ECO:0000313" key="2">
    <source>
        <dbReference type="EMBL" id="CCC94806.1"/>
    </source>
</evidence>
<feature type="transmembrane region" description="Helical" evidence="1">
    <location>
        <begin position="298"/>
        <end position="319"/>
    </location>
</feature>
<dbReference type="PROSITE" id="PS50244">
    <property type="entry name" value="S5A_REDUCTASE"/>
    <property type="match status" value="1"/>
</dbReference>